<name>A0A836MJB0_ACINO</name>
<sequence length="482" mass="54931">MSTLIYPNLNLKDSHFKAFKISDDFIPQTHVHTFNSELFLKEVDEYLNLYPQTQHIDICLHDLNGHIRGKRIDVKSLKNLSHGCYFPLSVYAMSLDGKVIEETGLGKYIGEPDRLCLPILGSLQPSALSPELNAQLYLSMQEEDGTDCRYEPRNILKKILNQLHAHNYFPVMAAELEFYLFSPQHQAETCIENQCFDIDAPNNYQQVLDEVEKAALLQSIEITAIVAESSPGQYELNLQHSHDILKLCDQINALKRIVKQVARKHDLTACFMAKPNLAKAGSGMHFHMSMLNQYHENIFSSEEEKDELSTKLLSAISGLIELMPASMAILAPNINSYRRFKIGHHVPLEANWDTNNRNVAIRIPCSDIQNQRLEYRVAGADCNPYLVTATILAGVSYGLSHKLPLPKPAHLLKFPDEHFLLANNQPEALKIFKGSLILKGYLGADFVEHWYTVKQAEYQNIYSQMTEAERWSHMFEQLKAYL</sequence>
<evidence type="ECO:0000256" key="2">
    <source>
        <dbReference type="PROSITE-ProRule" id="PRU01331"/>
    </source>
</evidence>
<dbReference type="EMBL" id="JMUI01000011">
    <property type="protein sequence ID" value="KDM54842.1"/>
    <property type="molecule type" value="Genomic_DNA"/>
</dbReference>
<dbReference type="PANTHER" id="PTHR43785">
    <property type="entry name" value="GAMMA-GLUTAMYLPUTRESCINE SYNTHETASE"/>
    <property type="match status" value="1"/>
</dbReference>
<dbReference type="PANTHER" id="PTHR43785:SF12">
    <property type="entry name" value="TYPE-1 GLUTAMINE SYNTHETASE 2"/>
    <property type="match status" value="1"/>
</dbReference>
<gene>
    <name evidence="5" type="ORF">AE32_02337</name>
</gene>
<organism evidence="5 6">
    <name type="scientific">Acinetobacter nosocomialis</name>
    <dbReference type="NCBI Taxonomy" id="106654"/>
    <lineage>
        <taxon>Bacteria</taxon>
        <taxon>Pseudomonadati</taxon>
        <taxon>Pseudomonadota</taxon>
        <taxon>Gammaproteobacteria</taxon>
        <taxon>Moraxellales</taxon>
        <taxon>Moraxellaceae</taxon>
        <taxon>Acinetobacter</taxon>
        <taxon>Acinetobacter calcoaceticus/baumannii complex</taxon>
    </lineage>
</organism>
<evidence type="ECO:0000313" key="5">
    <source>
        <dbReference type="EMBL" id="KDM54842.1"/>
    </source>
</evidence>
<feature type="domain" description="GS catalytic" evidence="4">
    <location>
        <begin position="152"/>
        <end position="482"/>
    </location>
</feature>
<comment type="similarity">
    <text evidence="2 3">Belongs to the glutamine synthetase family.</text>
</comment>
<evidence type="ECO:0000313" key="6">
    <source>
        <dbReference type="Proteomes" id="UP000027208"/>
    </source>
</evidence>
<dbReference type="Gene3D" id="3.30.590.10">
    <property type="entry name" value="Glutamine synthetase/guanido kinase, catalytic domain"/>
    <property type="match status" value="1"/>
</dbReference>
<dbReference type="SMART" id="SM01230">
    <property type="entry name" value="Gln-synt_C"/>
    <property type="match status" value="1"/>
</dbReference>
<dbReference type="AlphaFoldDB" id="A0A836MJB0"/>
<dbReference type="PROSITE" id="PS51987">
    <property type="entry name" value="GS_CATALYTIC"/>
    <property type="match status" value="1"/>
</dbReference>
<dbReference type="GO" id="GO:0004356">
    <property type="term" value="F:glutamine synthetase activity"/>
    <property type="evidence" value="ECO:0007669"/>
    <property type="project" value="InterPro"/>
</dbReference>
<proteinExistence type="inferred from homology"/>
<dbReference type="Pfam" id="PF00120">
    <property type="entry name" value="Gln-synt_C"/>
    <property type="match status" value="1"/>
</dbReference>
<evidence type="ECO:0000256" key="1">
    <source>
        <dbReference type="ARBA" id="ARBA00022598"/>
    </source>
</evidence>
<comment type="caution">
    <text evidence="5">The sequence shown here is derived from an EMBL/GenBank/DDBJ whole genome shotgun (WGS) entry which is preliminary data.</text>
</comment>
<dbReference type="InterPro" id="IPR008146">
    <property type="entry name" value="Gln_synth_cat_dom"/>
</dbReference>
<reference evidence="5 6" key="1">
    <citation type="submission" date="2014-04" db="EMBL/GenBank/DDBJ databases">
        <title>The Genome Sequence of Acinetobacter baumanii BIDMC 57.</title>
        <authorList>
            <consortium name="The Broad Institute Genomics Platform"/>
            <consortium name="The Broad Institute Genome Sequencing Center for Infectious Disease"/>
            <person name="Murphy C."/>
            <person name="Cosimi L."/>
            <person name="Cerqueira G."/>
            <person name="Feldgarden M."/>
            <person name="Earl A."/>
            <person name="Spencer M.D."/>
            <person name="Fodor A."/>
            <person name="Sautter R.L."/>
            <person name="Hung D."/>
            <person name="Onderdonk A.B."/>
            <person name="Ernst C."/>
            <person name="Delaney M."/>
            <person name="DuBois A."/>
            <person name="Young S.K."/>
            <person name="Zeng Q."/>
            <person name="Gargeya S."/>
            <person name="Abouelleil A."/>
            <person name="Alvarado L."/>
            <person name="Chapman S.B."/>
            <person name="Gainer-Dewar J."/>
            <person name="Goldberg J."/>
            <person name="Griggs A."/>
            <person name="Gujja S."/>
            <person name="Hansen M."/>
            <person name="Howarth C."/>
            <person name="Imamovic A."/>
            <person name="Larimer J."/>
            <person name="Pearson M."/>
            <person name="Poon T.W."/>
            <person name="Priest M."/>
            <person name="Roberts A."/>
            <person name="Saif S."/>
            <person name="Shea T."/>
            <person name="Sykes S."/>
            <person name="Wortman J."/>
            <person name="Nusbaum C."/>
            <person name="Birren B."/>
        </authorList>
    </citation>
    <scope>NUCLEOTIDE SEQUENCE [LARGE SCALE GENOMIC DNA]</scope>
    <source>
        <strain evidence="5 6">BIDMC 57</strain>
    </source>
</reference>
<dbReference type="Proteomes" id="UP000027208">
    <property type="component" value="Unassembled WGS sequence"/>
</dbReference>
<evidence type="ECO:0000256" key="3">
    <source>
        <dbReference type="RuleBase" id="RU000384"/>
    </source>
</evidence>
<dbReference type="GO" id="GO:0006542">
    <property type="term" value="P:glutamine biosynthetic process"/>
    <property type="evidence" value="ECO:0007669"/>
    <property type="project" value="TreeGrafter"/>
</dbReference>
<dbReference type="SUPFAM" id="SSF55931">
    <property type="entry name" value="Glutamine synthetase/guanido kinase"/>
    <property type="match status" value="1"/>
</dbReference>
<keyword evidence="1" id="KW-0436">Ligase</keyword>
<dbReference type="InterPro" id="IPR014746">
    <property type="entry name" value="Gln_synth/guanido_kin_cat_dom"/>
</dbReference>
<dbReference type="GO" id="GO:0006598">
    <property type="term" value="P:polyamine catabolic process"/>
    <property type="evidence" value="ECO:0007669"/>
    <property type="project" value="TreeGrafter"/>
</dbReference>
<protein>
    <recommendedName>
        <fullName evidence="4">GS catalytic domain-containing protein</fullName>
    </recommendedName>
</protein>
<accession>A0A836MJB0</accession>
<dbReference type="RefSeq" id="WP_031952796.1">
    <property type="nucleotide sequence ID" value="NZ_KK737786.1"/>
</dbReference>
<evidence type="ECO:0000259" key="4">
    <source>
        <dbReference type="PROSITE" id="PS51987"/>
    </source>
</evidence>